<gene>
    <name evidence="2" type="ORF">EHQ46_06640</name>
</gene>
<keyword evidence="1" id="KW-0732">Signal</keyword>
<proteinExistence type="predicted"/>
<evidence type="ECO:0000313" key="2">
    <source>
        <dbReference type="EMBL" id="TGL22386.1"/>
    </source>
</evidence>
<feature type="signal peptide" evidence="1">
    <location>
        <begin position="1"/>
        <end position="18"/>
    </location>
</feature>
<evidence type="ECO:0008006" key="4">
    <source>
        <dbReference type="Google" id="ProtNLM"/>
    </source>
</evidence>
<evidence type="ECO:0000256" key="1">
    <source>
        <dbReference type="SAM" id="SignalP"/>
    </source>
</evidence>
<dbReference type="RefSeq" id="WP_135634424.1">
    <property type="nucleotide sequence ID" value="NZ_RQFU01000010.1"/>
</dbReference>
<organism evidence="2 3">
    <name type="scientific">Leptospira yanagawae</name>
    <dbReference type="NCBI Taxonomy" id="293069"/>
    <lineage>
        <taxon>Bacteria</taxon>
        <taxon>Pseudomonadati</taxon>
        <taxon>Spirochaetota</taxon>
        <taxon>Spirochaetia</taxon>
        <taxon>Leptospirales</taxon>
        <taxon>Leptospiraceae</taxon>
        <taxon>Leptospira</taxon>
    </lineage>
</organism>
<keyword evidence="3" id="KW-1185">Reference proteome</keyword>
<protein>
    <recommendedName>
        <fullName evidence="4">Flagellar assembly protein FlaA</fullName>
    </recommendedName>
</protein>
<accession>A0ABY2M632</accession>
<feature type="chain" id="PRO_5046249465" description="Flagellar assembly protein FlaA" evidence="1">
    <location>
        <begin position="19"/>
        <end position="229"/>
    </location>
</feature>
<name>A0ABY2M632_9LEPT</name>
<reference evidence="3" key="1">
    <citation type="journal article" date="2019" name="PLoS Negl. Trop. Dis.">
        <title>Revisiting the worldwide diversity of Leptospira species in the environment.</title>
        <authorList>
            <person name="Vincent A.T."/>
            <person name="Schiettekatte O."/>
            <person name="Bourhy P."/>
            <person name="Veyrier F.J."/>
            <person name="Picardeau M."/>
        </authorList>
    </citation>
    <scope>NUCLEOTIDE SEQUENCE [LARGE SCALE GENOMIC DNA]</scope>
    <source>
        <strain evidence="3">201800272</strain>
    </source>
</reference>
<evidence type="ECO:0000313" key="3">
    <source>
        <dbReference type="Proteomes" id="UP000298200"/>
    </source>
</evidence>
<comment type="caution">
    <text evidence="2">The sequence shown here is derived from an EMBL/GenBank/DDBJ whole genome shotgun (WGS) entry which is preliminary data.</text>
</comment>
<dbReference type="Proteomes" id="UP000298200">
    <property type="component" value="Unassembled WGS sequence"/>
</dbReference>
<dbReference type="EMBL" id="RQFU01000010">
    <property type="protein sequence ID" value="TGL22386.1"/>
    <property type="molecule type" value="Genomic_DNA"/>
</dbReference>
<sequence>MKYLIMICILSLTQCVFANLDHQLRTFPKDLEKNKIAKSITILNQNRVFYQRGYKRFVEINPMFGIPWSEYFSKQQRKIGSSRYQWKTVFINNIEDKNFELTKVKTDYILFVVANRPKSDWEEGKLSQTLQMLILCLYPCEEKLSLDVTVKLYHENRLVTEKTNTQLATRYLSPWYIFVPNRFQMRDYGNLTNEPNAFSTMYLQGFQMAVDEIYQTLPNEVGNETKNEP</sequence>